<keyword evidence="2" id="KW-0732">Signal</keyword>
<feature type="compositionally biased region" description="Pro residues" evidence="1">
    <location>
        <begin position="111"/>
        <end position="122"/>
    </location>
</feature>
<dbReference type="AlphaFoldDB" id="A0A8J4YD94"/>
<name>A0A8J4YD94_CHIOP</name>
<accession>A0A8J4YD94</accession>
<organism evidence="3 4">
    <name type="scientific">Chionoecetes opilio</name>
    <name type="common">Atlantic snow crab</name>
    <name type="synonym">Cancer opilio</name>
    <dbReference type="NCBI Taxonomy" id="41210"/>
    <lineage>
        <taxon>Eukaryota</taxon>
        <taxon>Metazoa</taxon>
        <taxon>Ecdysozoa</taxon>
        <taxon>Arthropoda</taxon>
        <taxon>Crustacea</taxon>
        <taxon>Multicrustacea</taxon>
        <taxon>Malacostraca</taxon>
        <taxon>Eumalacostraca</taxon>
        <taxon>Eucarida</taxon>
        <taxon>Decapoda</taxon>
        <taxon>Pleocyemata</taxon>
        <taxon>Brachyura</taxon>
        <taxon>Eubrachyura</taxon>
        <taxon>Majoidea</taxon>
        <taxon>Majidae</taxon>
        <taxon>Chionoecetes</taxon>
    </lineage>
</organism>
<feature type="region of interest" description="Disordered" evidence="1">
    <location>
        <begin position="98"/>
        <end position="134"/>
    </location>
</feature>
<proteinExistence type="predicted"/>
<protein>
    <submittedName>
        <fullName evidence="3">Uncharacterized protein</fullName>
    </submittedName>
</protein>
<feature type="signal peptide" evidence="2">
    <location>
        <begin position="1"/>
        <end position="19"/>
    </location>
</feature>
<dbReference type="Proteomes" id="UP000770661">
    <property type="component" value="Unassembled WGS sequence"/>
</dbReference>
<keyword evidence="4" id="KW-1185">Reference proteome</keyword>
<comment type="caution">
    <text evidence="3">The sequence shown here is derived from an EMBL/GenBank/DDBJ whole genome shotgun (WGS) entry which is preliminary data.</text>
</comment>
<gene>
    <name evidence="3" type="ORF">GWK47_040505</name>
</gene>
<reference evidence="3" key="1">
    <citation type="submission" date="2020-07" db="EMBL/GenBank/DDBJ databases">
        <title>The High-quality genome of the commercially important snow crab, Chionoecetes opilio.</title>
        <authorList>
            <person name="Jeong J.-H."/>
            <person name="Ryu S."/>
        </authorList>
    </citation>
    <scope>NUCLEOTIDE SEQUENCE</scope>
    <source>
        <strain evidence="3">MADBK_172401_WGS</strain>
        <tissue evidence="3">Digestive gland</tissue>
    </source>
</reference>
<evidence type="ECO:0000313" key="3">
    <source>
        <dbReference type="EMBL" id="KAG0724483.1"/>
    </source>
</evidence>
<dbReference type="EMBL" id="JACEEZ010006876">
    <property type="protein sequence ID" value="KAG0724483.1"/>
    <property type="molecule type" value="Genomic_DNA"/>
</dbReference>
<feature type="chain" id="PRO_5035287399" evidence="2">
    <location>
        <begin position="20"/>
        <end position="134"/>
    </location>
</feature>
<evidence type="ECO:0000256" key="2">
    <source>
        <dbReference type="SAM" id="SignalP"/>
    </source>
</evidence>
<sequence>MKFAITLTCLALLAAVVSAAPSHPPRATEDDRLILPRMMMDYGSLQKEAEGCFWRNKCVGQVCAPARVCPMLAHTPPWPCCEPLVPTRHAAHTEALVTHPLPERSRLTPFAPHPPPPGPPPQDLTGFPNPSVTP</sequence>
<evidence type="ECO:0000256" key="1">
    <source>
        <dbReference type="SAM" id="MobiDB-lite"/>
    </source>
</evidence>
<evidence type="ECO:0000313" key="4">
    <source>
        <dbReference type="Proteomes" id="UP000770661"/>
    </source>
</evidence>